<dbReference type="InterPro" id="IPR027806">
    <property type="entry name" value="HARBI1_dom"/>
</dbReference>
<dbReference type="PANTHER" id="PTHR22930">
    <property type="match status" value="1"/>
</dbReference>
<name>A0ABQ9JY41_9CUCU</name>
<keyword evidence="6" id="KW-0378">Hydrolase</keyword>
<feature type="domain" description="DDE Tnp4" evidence="8">
    <location>
        <begin position="125"/>
        <end position="275"/>
    </location>
</feature>
<dbReference type="EMBL" id="JAPWTJ010000082">
    <property type="protein sequence ID" value="KAJ8983281.1"/>
    <property type="molecule type" value="Genomic_DNA"/>
</dbReference>
<keyword evidence="7" id="KW-0539">Nucleus</keyword>
<keyword evidence="4" id="KW-0540">Nuclease</keyword>
<dbReference type="PANTHER" id="PTHR22930:SF289">
    <property type="entry name" value="DDE TNP4 DOMAIN-CONTAINING PROTEIN-RELATED"/>
    <property type="match status" value="1"/>
</dbReference>
<comment type="similarity">
    <text evidence="3">Belongs to the HARBI1 family.</text>
</comment>
<comment type="subcellular location">
    <subcellularLocation>
        <location evidence="2">Nucleus</location>
    </subcellularLocation>
</comment>
<evidence type="ECO:0000256" key="3">
    <source>
        <dbReference type="ARBA" id="ARBA00006958"/>
    </source>
</evidence>
<evidence type="ECO:0000259" key="8">
    <source>
        <dbReference type="Pfam" id="PF13359"/>
    </source>
</evidence>
<evidence type="ECO:0000256" key="1">
    <source>
        <dbReference type="ARBA" id="ARBA00001968"/>
    </source>
</evidence>
<dbReference type="Proteomes" id="UP001162164">
    <property type="component" value="Unassembled WGS sequence"/>
</dbReference>
<evidence type="ECO:0000256" key="6">
    <source>
        <dbReference type="ARBA" id="ARBA00022801"/>
    </source>
</evidence>
<comment type="caution">
    <text evidence="9">The sequence shown here is derived from an EMBL/GenBank/DDBJ whole genome shotgun (WGS) entry which is preliminary data.</text>
</comment>
<comment type="cofactor">
    <cofactor evidence="1">
        <name>a divalent metal cation</name>
        <dbReference type="ChEBI" id="CHEBI:60240"/>
    </cofactor>
</comment>
<keyword evidence="10" id="KW-1185">Reference proteome</keyword>
<reference evidence="9" key="1">
    <citation type="journal article" date="2023" name="Insect Mol. Biol.">
        <title>Genome sequencing provides insights into the evolution of gene families encoding plant cell wall-degrading enzymes in longhorned beetles.</title>
        <authorList>
            <person name="Shin N.R."/>
            <person name="Okamura Y."/>
            <person name="Kirsch R."/>
            <person name="Pauchet Y."/>
        </authorList>
    </citation>
    <scope>NUCLEOTIDE SEQUENCE</scope>
    <source>
        <strain evidence="9">MMC_N1</strain>
    </source>
</reference>
<dbReference type="Pfam" id="PF13359">
    <property type="entry name" value="DDE_Tnp_4"/>
    <property type="match status" value="1"/>
</dbReference>
<sequence length="300" mass="34454">MDYDINAYRSKEELRRPKIIRFRPNHFEEWDDHDFFVRFRNYCLTPQNQLMLALRFYATGSFLSVAADFCGVSKSTASKTVRRVSKAIAALREHYIKMPQTNEEVRECRQAFYNIARFPRCIGAIDCSHIKIQSPGGNNAEIYKNRKQFFSLNVQTVADANLKIEDIVCRWPGSAHDAHIFRNSVICQSFENGNFEDSLIVGDSGYPIKPYLITPLHEVRNIADNLFNESLIRTRNVAERIYGVWKRRFPGLALGLRLKLDTIQAMTVATAILHNIARNNNEVEPPINQEEAAAIVLVNN</sequence>
<organism evidence="9 10">
    <name type="scientific">Molorchus minor</name>
    <dbReference type="NCBI Taxonomy" id="1323400"/>
    <lineage>
        <taxon>Eukaryota</taxon>
        <taxon>Metazoa</taxon>
        <taxon>Ecdysozoa</taxon>
        <taxon>Arthropoda</taxon>
        <taxon>Hexapoda</taxon>
        <taxon>Insecta</taxon>
        <taxon>Pterygota</taxon>
        <taxon>Neoptera</taxon>
        <taxon>Endopterygota</taxon>
        <taxon>Coleoptera</taxon>
        <taxon>Polyphaga</taxon>
        <taxon>Cucujiformia</taxon>
        <taxon>Chrysomeloidea</taxon>
        <taxon>Cerambycidae</taxon>
        <taxon>Lamiinae</taxon>
        <taxon>Monochamini</taxon>
        <taxon>Molorchus</taxon>
    </lineage>
</organism>
<evidence type="ECO:0000256" key="4">
    <source>
        <dbReference type="ARBA" id="ARBA00022722"/>
    </source>
</evidence>
<evidence type="ECO:0000256" key="7">
    <source>
        <dbReference type="ARBA" id="ARBA00023242"/>
    </source>
</evidence>
<evidence type="ECO:0000256" key="2">
    <source>
        <dbReference type="ARBA" id="ARBA00004123"/>
    </source>
</evidence>
<protein>
    <recommendedName>
        <fullName evidence="8">DDE Tnp4 domain-containing protein</fullName>
    </recommendedName>
</protein>
<dbReference type="InterPro" id="IPR045249">
    <property type="entry name" value="HARBI1-like"/>
</dbReference>
<proteinExistence type="inferred from homology"/>
<evidence type="ECO:0000313" key="9">
    <source>
        <dbReference type="EMBL" id="KAJ8983281.1"/>
    </source>
</evidence>
<evidence type="ECO:0000313" key="10">
    <source>
        <dbReference type="Proteomes" id="UP001162164"/>
    </source>
</evidence>
<gene>
    <name evidence="9" type="ORF">NQ317_010531</name>
</gene>
<keyword evidence="5" id="KW-0479">Metal-binding</keyword>
<evidence type="ECO:0000256" key="5">
    <source>
        <dbReference type="ARBA" id="ARBA00022723"/>
    </source>
</evidence>
<accession>A0ABQ9JY41</accession>